<gene>
    <name evidence="9" type="ORF">KFL_002280050</name>
</gene>
<dbReference type="AlphaFoldDB" id="A0A1Y1I819"/>
<dbReference type="InterPro" id="IPR014756">
    <property type="entry name" value="Ig_E-set"/>
</dbReference>
<dbReference type="SUPFAM" id="SSF51445">
    <property type="entry name" value="(Trans)glycosidases"/>
    <property type="match status" value="1"/>
</dbReference>
<evidence type="ECO:0000256" key="3">
    <source>
        <dbReference type="ARBA" id="ARBA00022801"/>
    </source>
</evidence>
<evidence type="ECO:0000256" key="2">
    <source>
        <dbReference type="ARBA" id="ARBA00022729"/>
    </source>
</evidence>
<dbReference type="Pfam" id="PF02922">
    <property type="entry name" value="CBM_48"/>
    <property type="match status" value="1"/>
</dbReference>
<dbReference type="CDD" id="cd10315">
    <property type="entry name" value="CBM41_pullulanase"/>
    <property type="match status" value="1"/>
</dbReference>
<evidence type="ECO:0000256" key="1">
    <source>
        <dbReference type="ARBA" id="ARBA00008061"/>
    </source>
</evidence>
<dbReference type="InterPro" id="IPR004193">
    <property type="entry name" value="Glyco_hydro_13_N"/>
</dbReference>
<comment type="similarity">
    <text evidence="1">Belongs to the glycosyl hydrolase 13 family.</text>
</comment>
<reference evidence="9 10" key="1">
    <citation type="journal article" date="2014" name="Nat. Commun.">
        <title>Klebsormidium flaccidum genome reveals primary factors for plant terrestrial adaptation.</title>
        <authorList>
            <person name="Hori K."/>
            <person name="Maruyama F."/>
            <person name="Fujisawa T."/>
            <person name="Togashi T."/>
            <person name="Yamamoto N."/>
            <person name="Seo M."/>
            <person name="Sato S."/>
            <person name="Yamada T."/>
            <person name="Mori H."/>
            <person name="Tajima N."/>
            <person name="Moriyama T."/>
            <person name="Ikeuchi M."/>
            <person name="Watanabe M."/>
            <person name="Wada H."/>
            <person name="Kobayashi K."/>
            <person name="Saito M."/>
            <person name="Masuda T."/>
            <person name="Sasaki-Sekimoto Y."/>
            <person name="Mashiguchi K."/>
            <person name="Awai K."/>
            <person name="Shimojima M."/>
            <person name="Masuda S."/>
            <person name="Iwai M."/>
            <person name="Nobusawa T."/>
            <person name="Narise T."/>
            <person name="Kondo S."/>
            <person name="Saito H."/>
            <person name="Sato R."/>
            <person name="Murakawa M."/>
            <person name="Ihara Y."/>
            <person name="Oshima-Yamada Y."/>
            <person name="Ohtaka K."/>
            <person name="Satoh M."/>
            <person name="Sonobe K."/>
            <person name="Ishii M."/>
            <person name="Ohtani R."/>
            <person name="Kanamori-Sato M."/>
            <person name="Honoki R."/>
            <person name="Miyazaki D."/>
            <person name="Mochizuki H."/>
            <person name="Umetsu J."/>
            <person name="Higashi K."/>
            <person name="Shibata D."/>
            <person name="Kamiya Y."/>
            <person name="Sato N."/>
            <person name="Nakamura Y."/>
            <person name="Tabata S."/>
            <person name="Ida S."/>
            <person name="Kurokawa K."/>
            <person name="Ohta H."/>
        </authorList>
    </citation>
    <scope>NUCLEOTIDE SEQUENCE [LARGE SCALE GENOMIC DNA]</scope>
    <source>
        <strain evidence="9 10">NIES-2285</strain>
    </source>
</reference>
<dbReference type="Pfam" id="PF03714">
    <property type="entry name" value="PUD"/>
    <property type="match status" value="1"/>
</dbReference>
<dbReference type="GO" id="GO:0005975">
    <property type="term" value="P:carbohydrate metabolic process"/>
    <property type="evidence" value="ECO:0007669"/>
    <property type="project" value="InterPro"/>
</dbReference>
<dbReference type="SUPFAM" id="SSF51011">
    <property type="entry name" value="Glycosyl hydrolase domain"/>
    <property type="match status" value="1"/>
</dbReference>
<dbReference type="InterPro" id="IPR013783">
    <property type="entry name" value="Ig-like_fold"/>
</dbReference>
<dbReference type="PANTHER" id="PTHR43002">
    <property type="entry name" value="GLYCOGEN DEBRANCHING ENZYME"/>
    <property type="match status" value="1"/>
</dbReference>
<feature type="domain" description="Glycoside hydrolase family 13 N-terminal" evidence="5">
    <location>
        <begin position="325"/>
        <end position="412"/>
    </location>
</feature>
<dbReference type="Pfam" id="PF17967">
    <property type="entry name" value="Pullulanase_N2"/>
    <property type="match status" value="1"/>
</dbReference>
<dbReference type="SUPFAM" id="SSF81296">
    <property type="entry name" value="E set domains"/>
    <property type="match status" value="2"/>
</dbReference>
<feature type="domain" description="Pullulanase N2" evidence="8">
    <location>
        <begin position="202"/>
        <end position="318"/>
    </location>
</feature>
<feature type="domain" description="Alpha-1,6-glucosidases pullulanase-type C-terminal" evidence="7">
    <location>
        <begin position="910"/>
        <end position="1074"/>
    </location>
</feature>
<dbReference type="Gene3D" id="2.60.40.1110">
    <property type="match status" value="1"/>
</dbReference>
<dbReference type="CDD" id="cd11341">
    <property type="entry name" value="AmyAc_Pullulanase_LD-like"/>
    <property type="match status" value="1"/>
</dbReference>
<dbReference type="InterPro" id="IPR005323">
    <property type="entry name" value="CBM41_pullulanase"/>
</dbReference>
<dbReference type="GO" id="GO:0051060">
    <property type="term" value="F:pullulanase activity"/>
    <property type="evidence" value="ECO:0007669"/>
    <property type="project" value="InterPro"/>
</dbReference>
<protein>
    <submittedName>
        <fullName evidence="9">Pullulanase</fullName>
    </submittedName>
</protein>
<organism evidence="9 10">
    <name type="scientific">Klebsormidium nitens</name>
    <name type="common">Green alga</name>
    <name type="synonym">Ulothrix nitens</name>
    <dbReference type="NCBI Taxonomy" id="105231"/>
    <lineage>
        <taxon>Eukaryota</taxon>
        <taxon>Viridiplantae</taxon>
        <taxon>Streptophyta</taxon>
        <taxon>Klebsormidiophyceae</taxon>
        <taxon>Klebsormidiales</taxon>
        <taxon>Klebsormidiaceae</taxon>
        <taxon>Klebsormidium</taxon>
    </lineage>
</organism>
<keyword evidence="4" id="KW-0326">Glycosidase</keyword>
<dbReference type="InterPro" id="IPR013784">
    <property type="entry name" value="Carb-bd-like_fold"/>
</dbReference>
<evidence type="ECO:0000259" key="6">
    <source>
        <dbReference type="Pfam" id="PF03714"/>
    </source>
</evidence>
<dbReference type="NCBIfam" id="TIGR02103">
    <property type="entry name" value="pullul_strch"/>
    <property type="match status" value="1"/>
</dbReference>
<dbReference type="STRING" id="105231.A0A1Y1I819"/>
<dbReference type="InterPro" id="IPR024561">
    <property type="entry name" value="Pullul_strch_C"/>
</dbReference>
<dbReference type="Gene3D" id="3.20.20.80">
    <property type="entry name" value="Glycosidases"/>
    <property type="match status" value="1"/>
</dbReference>
<evidence type="ECO:0000259" key="5">
    <source>
        <dbReference type="Pfam" id="PF02922"/>
    </source>
</evidence>
<evidence type="ECO:0000259" key="8">
    <source>
        <dbReference type="Pfam" id="PF17967"/>
    </source>
</evidence>
<dbReference type="Gene3D" id="2.60.40.1130">
    <property type="entry name" value="Rab geranylgeranyltransferase alpha-subunit, insert domain"/>
    <property type="match status" value="1"/>
</dbReference>
<keyword evidence="2" id="KW-0732">Signal</keyword>
<dbReference type="GO" id="GO:0030246">
    <property type="term" value="F:carbohydrate binding"/>
    <property type="evidence" value="ECO:0007669"/>
    <property type="project" value="InterPro"/>
</dbReference>
<dbReference type="Pfam" id="PF11852">
    <property type="entry name" value="Pullul_strch_C"/>
    <property type="match status" value="1"/>
</dbReference>
<dbReference type="CDD" id="cd02860">
    <property type="entry name" value="E_set_Pullulanase"/>
    <property type="match status" value="1"/>
</dbReference>
<dbReference type="OMA" id="DKIVPWY"/>
<dbReference type="EMBL" id="DF237177">
    <property type="protein sequence ID" value="GAQ85291.1"/>
    <property type="molecule type" value="Genomic_DNA"/>
</dbReference>
<evidence type="ECO:0000259" key="7">
    <source>
        <dbReference type="Pfam" id="PF11852"/>
    </source>
</evidence>
<accession>A0A1Y1I819</accession>
<dbReference type="InterPro" id="IPR017853">
    <property type="entry name" value="GH"/>
</dbReference>
<keyword evidence="10" id="KW-1185">Reference proteome</keyword>
<dbReference type="InterPro" id="IPR011839">
    <property type="entry name" value="Pullul_strch"/>
</dbReference>
<evidence type="ECO:0000256" key="4">
    <source>
        <dbReference type="ARBA" id="ARBA00023295"/>
    </source>
</evidence>
<dbReference type="Gene3D" id="2.60.40.1180">
    <property type="entry name" value="Golgi alpha-mannosidase II"/>
    <property type="match status" value="1"/>
</dbReference>
<evidence type="ECO:0000313" key="10">
    <source>
        <dbReference type="Proteomes" id="UP000054558"/>
    </source>
</evidence>
<sequence length="1076" mass="117242">MASAQVQICTQSAFYNISCCKTPTRSQTLPACPLPVFPRSPSRVVARQFLEKSAFSGLQLAQSRGKVPLVRPRVVQVRSSAEVVEAKAPAVTTKTIKVHYYRKDQQYQGWGLHLWGEATTETPWHAPLEPAGEDGFGVFWEVELLEQGGTAEFLVHRGDEKDAGGALSGFSGPEVWLVSGKPNLYIEQPDPANMPQGDLSSAKALWLSKDVIAWSVDPADANGSPIEYFLHACKDAELEINADGIQGGIEPIKLEVDSAGLPSEALAKFPYTKGLTALRVPEGVDVRTLVKGQVAVSASAGGRPLDATSVQLPGVLDDLFAYDGPLGLHFAADTVSLAVWAPTAKSVRLVLYKEPKGDEALSTVPMEDNESGVWSVTGPRKDWEGLYFHYEVTVFCPWTNRIETSLSTDPYSRSLSANGERSQIADVTSDALKPSGWGSLASEKPPLTAFKDISIYELHVRDFSASDETVGPAVRGGYLAFAEEGTAGTAHLKSLADAGLTHLHLLPSYDFGSVNEDKDTWQSPGDLAGYAPDGEEQQAAVTAIQNADGFNWGYDPVHYGVPDGSYASDPDGTARILEFRKMVQGINRLGLRVVLDVVYNHVFSTGPESVQSNFDKIVPGYYVRRNLDGQIENSTCMNNTASEHYMFGRFIVDDLLHWATQYKVDGFRFDLMGHIMKDTMLRARDALRSLTAEKDGVDGANIYLYGEGWNFGEVAGNSRGVNAAQLNLAGTGIGSFNDRIRDGIMGGSPFGDIQAQGYLTGLYLRPNELDQGSADGQREGLQSQTDWIKVGLVGNLASYSFTSYTGEEKRGDQVFGNGGDPVGYTASPDEVINYASAHDNETLFDIIMLKVARGVTLDERLRLNHLATSIIALSQGIPFFHAGDDTLRSKSLDRDSYNSGDWFNRLDWSYESNNFGVGLPPREKNGEKWDIMRPLLADPSLKPTKEHILAARSNLRNLLAVRYSSPLFRLGSAAAIQERVTFYDCGPSATPGVIVMGINGGDSEPVCDNFKHALLVFNASADAYEKQIEGLQGHAFRLHPTQAESNDPVLESASWNSDSGTFVVPKYSWAVYVERR</sequence>
<dbReference type="InterPro" id="IPR013780">
    <property type="entry name" value="Glyco_hydro_b"/>
</dbReference>
<proteinExistence type="inferred from homology"/>
<dbReference type="InterPro" id="IPR040671">
    <property type="entry name" value="Pullulanase_N2"/>
</dbReference>
<keyword evidence="3" id="KW-0378">Hydrolase</keyword>
<dbReference type="SUPFAM" id="SSF49452">
    <property type="entry name" value="Starch-binding domain-like"/>
    <property type="match status" value="1"/>
</dbReference>
<evidence type="ECO:0000313" key="9">
    <source>
        <dbReference type="EMBL" id="GAQ85291.1"/>
    </source>
</evidence>
<dbReference type="Proteomes" id="UP000054558">
    <property type="component" value="Unassembled WGS sequence"/>
</dbReference>
<name>A0A1Y1I819_KLENI</name>
<dbReference type="OrthoDB" id="204980at2759"/>
<feature type="domain" description="Pullulanase carbohydrate-binding module 41" evidence="6">
    <location>
        <begin position="95"/>
        <end position="185"/>
    </location>
</feature>
<dbReference type="Gene3D" id="2.60.40.10">
    <property type="entry name" value="Immunoglobulins"/>
    <property type="match status" value="1"/>
</dbReference>